<keyword evidence="4 15" id="KW-0001">2Fe-2S</keyword>
<dbReference type="UniPathway" id="UPA00047">
    <property type="reaction ID" value="UER00057"/>
</dbReference>
<dbReference type="InterPro" id="IPR037237">
    <property type="entry name" value="IlvD/EDD_N"/>
</dbReference>
<protein>
    <recommendedName>
        <fullName evidence="14 15">Dihydroxy-acid dehydratase</fullName>
        <shortName evidence="15">DAD</shortName>
        <ecNumber evidence="14 15">4.2.1.9</ecNumber>
    </recommendedName>
</protein>
<evidence type="ECO:0000256" key="1">
    <source>
        <dbReference type="ARBA" id="ARBA00001946"/>
    </source>
</evidence>
<keyword evidence="6 15" id="KW-0460">Magnesium</keyword>
<evidence type="ECO:0000313" key="19">
    <source>
        <dbReference type="Proteomes" id="UP000070284"/>
    </source>
</evidence>
<dbReference type="EMBL" id="LHXO01000123">
    <property type="protein sequence ID" value="KXA93066.1"/>
    <property type="molecule type" value="Genomic_DNA"/>
</dbReference>
<evidence type="ECO:0000256" key="4">
    <source>
        <dbReference type="ARBA" id="ARBA00022714"/>
    </source>
</evidence>
<dbReference type="Pfam" id="PF00920">
    <property type="entry name" value="ILVD_EDD_N"/>
    <property type="match status" value="1"/>
</dbReference>
<gene>
    <name evidence="15" type="primary">ilvD</name>
    <name evidence="18" type="ORF">AKJ65_06710</name>
</gene>
<evidence type="ECO:0000256" key="7">
    <source>
        <dbReference type="ARBA" id="ARBA00023004"/>
    </source>
</evidence>
<evidence type="ECO:0000256" key="12">
    <source>
        <dbReference type="ARBA" id="ARBA00029436"/>
    </source>
</evidence>
<dbReference type="Proteomes" id="UP000070284">
    <property type="component" value="Unassembled WGS sequence"/>
</dbReference>
<evidence type="ECO:0000256" key="15">
    <source>
        <dbReference type="HAMAP-Rule" id="MF_00012"/>
    </source>
</evidence>
<dbReference type="FunFam" id="3.50.30.80:FF:000001">
    <property type="entry name" value="Dihydroxy-acid dehydratase"/>
    <property type="match status" value="1"/>
</dbReference>
<evidence type="ECO:0000256" key="10">
    <source>
        <dbReference type="ARBA" id="ARBA00023304"/>
    </source>
</evidence>
<evidence type="ECO:0000313" key="18">
    <source>
        <dbReference type="EMBL" id="KXA93066.1"/>
    </source>
</evidence>
<comment type="cofactor">
    <cofactor evidence="1 15">
        <name>Mg(2+)</name>
        <dbReference type="ChEBI" id="CHEBI:18420"/>
    </cofactor>
</comment>
<dbReference type="InterPro" id="IPR004404">
    <property type="entry name" value="DihydroxyA_deHydtase"/>
</dbReference>
<comment type="catalytic activity">
    <reaction evidence="11">
        <text>(2R)-2,3-dihydroxy-3-methylbutanoate = 3-methyl-2-oxobutanoate + H2O</text>
        <dbReference type="Rhea" id="RHEA:24809"/>
        <dbReference type="ChEBI" id="CHEBI:11851"/>
        <dbReference type="ChEBI" id="CHEBI:15377"/>
        <dbReference type="ChEBI" id="CHEBI:49072"/>
        <dbReference type="EC" id="4.2.1.9"/>
    </reaction>
    <physiologicalReaction direction="left-to-right" evidence="11">
        <dbReference type="Rhea" id="RHEA:24810"/>
    </physiologicalReaction>
</comment>
<feature type="binding site" description="via carbamate group" evidence="15">
    <location>
        <position position="123"/>
    </location>
    <ligand>
        <name>Mg(2+)</name>
        <dbReference type="ChEBI" id="CHEBI:18420"/>
    </ligand>
</feature>
<keyword evidence="9 15" id="KW-0456">Lyase</keyword>
<comment type="function">
    <text evidence="15">Functions in the biosynthesis of branched-chain amino acids. Catalyzes the dehydration of (2R,3R)-2,3-dihydroxy-3-methylpentanoate (2,3-dihydroxy-3-methylvalerate) into 2-oxo-3-methylpentanoate (2-oxo-3-methylvalerate) and of (2R)-2,3-dihydroxy-3-methylbutanoate (2,3-dihydroxyisovalerate) into 2-oxo-3-methylbutanoate (2-oxoisovalerate), the penultimate precursor to L-isoleucine and L-valine, respectively.</text>
</comment>
<dbReference type="EC" id="4.2.1.9" evidence="14 15"/>
<evidence type="ECO:0000256" key="8">
    <source>
        <dbReference type="ARBA" id="ARBA00023014"/>
    </source>
</evidence>
<comment type="pathway">
    <text evidence="13 15">Amino-acid biosynthesis; L-isoleucine biosynthesis; L-isoleucine from 2-oxobutanoate: step 3/4.</text>
</comment>
<dbReference type="InterPro" id="IPR042096">
    <property type="entry name" value="Dihydro-acid_dehy_C"/>
</dbReference>
<evidence type="ECO:0000256" key="3">
    <source>
        <dbReference type="ARBA" id="ARBA00022605"/>
    </source>
</evidence>
<dbReference type="GO" id="GO:0005829">
    <property type="term" value="C:cytosol"/>
    <property type="evidence" value="ECO:0007669"/>
    <property type="project" value="TreeGrafter"/>
</dbReference>
<feature type="binding site" evidence="15">
    <location>
        <position position="80"/>
    </location>
    <ligand>
        <name>Mg(2+)</name>
        <dbReference type="ChEBI" id="CHEBI:18420"/>
    </ligand>
</feature>
<accession>A0A133UG29</accession>
<comment type="caution">
    <text evidence="15">Lacks conserved residue(s) required for the propagation of feature annotation.</text>
</comment>
<sequence length="557" mass="58998">MKLKSKEVTEGLEAIPRRALLKADGLCDEDLEKPIIGIANSWNQVVPGHTHLQLLGREVAAGIREAGGTPLEFQTIGMCDGIGMGTYGMKFSLPSREIIANSLEIMLEGQRFDAVVALASCDKIVPGMLMALARVDIPSIMVTGGPMLPGEWDDRRLDVISAFEAVGEVKSGKITEEEAKEIENHACPGAGSCAGLFTANTMACLTEAMGLSLPGTAASHAVHDKKAELAQQAGRQILDLLQRETTPSDILTSEAFDNAIRVDMALGGSTNTVLHLPAIASEAGVELKLERFDQIGREIPQIANLRPGGDHMMIDLERAGGVQAVLKRLEDDLDLDCQTVTGESVGDNLEGVKIGDEKVIRSKSDPFREIGGIAILQGNLAPDGSVVKYGAVSPEMWDFEGTARVFESEEDAEKAILNSDVGEGDVVVIRYEGPKGGPGMREMLGPTSAIAGMGLAESVALVTDGRFSGGTRGLAVGHLSPEAAAGGPIAVVEEGDRISIDIEERRIELLVEEEELESRLHDWEPPDVDLGGSYLEIYSKLVGSGASGAVLDGNDDS</sequence>
<keyword evidence="19" id="KW-1185">Reference proteome</keyword>
<feature type="domain" description="Dihydroxy-acid/6-phosphogluconate dehydratase N-terminal" evidence="16">
    <location>
        <begin position="33"/>
        <end position="348"/>
    </location>
</feature>
<evidence type="ECO:0000259" key="16">
    <source>
        <dbReference type="Pfam" id="PF00920"/>
    </source>
</evidence>
<comment type="subunit">
    <text evidence="15">Homodimer.</text>
</comment>
<proteinExistence type="inferred from homology"/>
<dbReference type="Gene3D" id="3.50.30.80">
    <property type="entry name" value="IlvD/EDD C-terminal domain-like"/>
    <property type="match status" value="1"/>
</dbReference>
<dbReference type="InterPro" id="IPR056740">
    <property type="entry name" value="ILV_EDD_C"/>
</dbReference>
<evidence type="ECO:0000256" key="11">
    <source>
        <dbReference type="ARBA" id="ARBA00029304"/>
    </source>
</evidence>
<dbReference type="UniPathway" id="UPA00049">
    <property type="reaction ID" value="UER00061"/>
</dbReference>
<dbReference type="PROSITE" id="PS00886">
    <property type="entry name" value="ILVD_EDD_1"/>
    <property type="match status" value="1"/>
</dbReference>
<keyword evidence="8 15" id="KW-0411">Iron-sulfur</keyword>
<feature type="binding site" evidence="15">
    <location>
        <position position="122"/>
    </location>
    <ligand>
        <name>Mg(2+)</name>
        <dbReference type="ChEBI" id="CHEBI:18420"/>
    </ligand>
</feature>
<dbReference type="GO" id="GO:0004160">
    <property type="term" value="F:dihydroxy-acid dehydratase activity"/>
    <property type="evidence" value="ECO:0007669"/>
    <property type="project" value="UniProtKB-UniRule"/>
</dbReference>
<comment type="similarity">
    <text evidence="2 15">Belongs to the IlvD/Edd family.</text>
</comment>
<keyword evidence="10 15" id="KW-0100">Branched-chain amino acid biosynthesis</keyword>
<feature type="active site" description="Proton acceptor" evidence="15">
    <location>
        <position position="468"/>
    </location>
</feature>
<feature type="modified residue" description="N6-carboxylysine" evidence="15">
    <location>
        <position position="123"/>
    </location>
</feature>
<feature type="binding site" evidence="15">
    <location>
        <position position="442"/>
    </location>
    <ligand>
        <name>Mg(2+)</name>
        <dbReference type="ChEBI" id="CHEBI:18420"/>
    </ligand>
</feature>
<comment type="caution">
    <text evidence="18">The sequence shown here is derived from an EMBL/GenBank/DDBJ whole genome shotgun (WGS) entry which is preliminary data.</text>
</comment>
<evidence type="ECO:0000256" key="5">
    <source>
        <dbReference type="ARBA" id="ARBA00022723"/>
    </source>
</evidence>
<dbReference type="HAMAP" id="MF_00012">
    <property type="entry name" value="IlvD"/>
    <property type="match status" value="1"/>
</dbReference>
<dbReference type="NCBIfam" id="TIGR00110">
    <property type="entry name" value="ilvD"/>
    <property type="match status" value="1"/>
</dbReference>
<dbReference type="PATRIC" id="fig|1698264.3.peg.384"/>
<comment type="cofactor">
    <cofactor evidence="15">
        <name>[2Fe-2S] cluster</name>
        <dbReference type="ChEBI" id="CHEBI:190135"/>
    </cofactor>
    <text evidence="15">Binds 1 [2Fe-2S] cluster per subunit. This cluster acts as a Lewis acid cofactor.</text>
</comment>
<dbReference type="PROSITE" id="PS00887">
    <property type="entry name" value="ILVD_EDD_2"/>
    <property type="match status" value="1"/>
</dbReference>
<dbReference type="GO" id="GO:0009099">
    <property type="term" value="P:L-valine biosynthetic process"/>
    <property type="evidence" value="ECO:0007669"/>
    <property type="project" value="UniProtKB-UniRule"/>
</dbReference>
<evidence type="ECO:0000256" key="14">
    <source>
        <dbReference type="ARBA" id="ARBA00029490"/>
    </source>
</evidence>
<dbReference type="GO" id="GO:0000287">
    <property type="term" value="F:magnesium ion binding"/>
    <property type="evidence" value="ECO:0007669"/>
    <property type="project" value="UniProtKB-UniRule"/>
</dbReference>
<keyword evidence="3 15" id="KW-0028">Amino-acid biosynthesis</keyword>
<evidence type="ECO:0000256" key="9">
    <source>
        <dbReference type="ARBA" id="ARBA00023239"/>
    </source>
</evidence>
<dbReference type="GO" id="GO:0009097">
    <property type="term" value="P:isoleucine biosynthetic process"/>
    <property type="evidence" value="ECO:0007669"/>
    <property type="project" value="UniProtKB-UniRule"/>
</dbReference>
<comment type="pathway">
    <text evidence="12 15">Amino-acid biosynthesis; L-valine biosynthesis; L-valine from pyruvate: step 3/4.</text>
</comment>
<comment type="catalytic activity">
    <reaction evidence="15">
        <text>(2R,3R)-2,3-dihydroxy-3-methylpentanoate = (S)-3-methyl-2-oxopentanoate + H2O</text>
        <dbReference type="Rhea" id="RHEA:27694"/>
        <dbReference type="ChEBI" id="CHEBI:15377"/>
        <dbReference type="ChEBI" id="CHEBI:35146"/>
        <dbReference type="ChEBI" id="CHEBI:49258"/>
        <dbReference type="EC" id="4.2.1.9"/>
    </reaction>
</comment>
<dbReference type="Pfam" id="PF24877">
    <property type="entry name" value="ILV_EDD_C"/>
    <property type="match status" value="1"/>
</dbReference>
<dbReference type="GO" id="GO:0051537">
    <property type="term" value="F:2 iron, 2 sulfur cluster binding"/>
    <property type="evidence" value="ECO:0007669"/>
    <property type="project" value="UniProtKB-UniRule"/>
</dbReference>
<dbReference type="PANTHER" id="PTHR43661:SF3">
    <property type="entry name" value="D-XYLONATE DEHYDRATASE YAGF-RELATED"/>
    <property type="match status" value="1"/>
</dbReference>
<feature type="domain" description="Dihydroxy-acid/6-phosphogluconate dehydratase C-terminal" evidence="17">
    <location>
        <begin position="358"/>
        <end position="549"/>
    </location>
</feature>
<keyword evidence="5 15" id="KW-0479">Metal-binding</keyword>
<dbReference type="InterPro" id="IPR020558">
    <property type="entry name" value="DiOHA_6PGluconate_deHydtase_CS"/>
</dbReference>
<dbReference type="InterPro" id="IPR000581">
    <property type="entry name" value="ILV_EDD_N"/>
</dbReference>
<evidence type="ECO:0000259" key="17">
    <source>
        <dbReference type="Pfam" id="PF24877"/>
    </source>
</evidence>
<evidence type="ECO:0000256" key="2">
    <source>
        <dbReference type="ARBA" id="ARBA00006486"/>
    </source>
</evidence>
<dbReference type="AlphaFoldDB" id="A0A133UG29"/>
<name>A0A133UG29_9EURY</name>
<evidence type="ECO:0000256" key="13">
    <source>
        <dbReference type="ARBA" id="ARBA00029437"/>
    </source>
</evidence>
<reference evidence="18 19" key="1">
    <citation type="journal article" date="2016" name="Sci. Rep.">
        <title>Metabolic traits of an uncultured archaeal lineage -MSBL1- from brine pools of the Red Sea.</title>
        <authorList>
            <person name="Mwirichia R."/>
            <person name="Alam I."/>
            <person name="Rashid M."/>
            <person name="Vinu M."/>
            <person name="Ba-Alawi W."/>
            <person name="Anthony Kamau A."/>
            <person name="Kamanda Ngugi D."/>
            <person name="Goker M."/>
            <person name="Klenk H.P."/>
            <person name="Bajic V."/>
            <person name="Stingl U."/>
        </authorList>
    </citation>
    <scope>NUCLEOTIDE SEQUENCE [LARGE SCALE GENOMIC DNA]</scope>
    <source>
        <strain evidence="18">SCGC-AAA259E19</strain>
    </source>
</reference>
<dbReference type="SUPFAM" id="SSF143975">
    <property type="entry name" value="IlvD/EDD N-terminal domain-like"/>
    <property type="match status" value="1"/>
</dbReference>
<dbReference type="NCBIfam" id="NF002068">
    <property type="entry name" value="PRK00911.1"/>
    <property type="match status" value="1"/>
</dbReference>
<dbReference type="SUPFAM" id="SSF52016">
    <property type="entry name" value="LeuD/IlvD-like"/>
    <property type="match status" value="1"/>
</dbReference>
<keyword evidence="7 15" id="KW-0408">Iron</keyword>
<organism evidence="18 19">
    <name type="scientific">candidate division MSBL1 archaeon SCGC-AAA259E19</name>
    <dbReference type="NCBI Taxonomy" id="1698264"/>
    <lineage>
        <taxon>Archaea</taxon>
        <taxon>Methanobacteriati</taxon>
        <taxon>Methanobacteriota</taxon>
        <taxon>candidate division MSBL1</taxon>
    </lineage>
</organism>
<dbReference type="PANTHER" id="PTHR43661">
    <property type="entry name" value="D-XYLONATE DEHYDRATASE"/>
    <property type="match status" value="1"/>
</dbReference>
<evidence type="ECO:0000256" key="6">
    <source>
        <dbReference type="ARBA" id="ARBA00022842"/>
    </source>
</evidence>